<keyword evidence="2" id="KW-1185">Reference proteome</keyword>
<comment type="caution">
    <text evidence="1">The sequence shown here is derived from an EMBL/GenBank/DDBJ whole genome shotgun (WGS) entry which is preliminary data.</text>
</comment>
<organism evidence="1 2">
    <name type="scientific">Paratrimastix pyriformis</name>
    <dbReference type="NCBI Taxonomy" id="342808"/>
    <lineage>
        <taxon>Eukaryota</taxon>
        <taxon>Metamonada</taxon>
        <taxon>Preaxostyla</taxon>
        <taxon>Paratrimastigidae</taxon>
        <taxon>Paratrimastix</taxon>
    </lineage>
</organism>
<dbReference type="EMBL" id="JAPMOS010000005">
    <property type="protein sequence ID" value="KAJ4461935.1"/>
    <property type="molecule type" value="Genomic_DNA"/>
</dbReference>
<sequence>MDTGSPLPSESSFTSKKVKRLLEEYSKVKGDLPRIDQASISGILSLLSVPNEPAQVKENCLHLLAQCALNPDNSTALMAELEKRDASFDEYIAELGDLESISAEGQVEAPFYYLLLLMYRLSQYNLDGAGILALFNGSIPLAVTALSALLHRTGTNMIRDIGIPMPLSQDQGTERAVQMHPPEVSESLRLVRAALRSLIGLTCPETYFGSAQPHGIPGSHPVRSDYQFA</sequence>
<reference evidence="1" key="1">
    <citation type="journal article" date="2022" name="bioRxiv">
        <title>Genomics of Preaxostyla Flagellates Illuminates Evolutionary Transitions and the Path Towards Mitochondrial Loss.</title>
        <authorList>
            <person name="Novak L.V.F."/>
            <person name="Treitli S.C."/>
            <person name="Pyrih J."/>
            <person name="Halakuc P."/>
            <person name="Pipaliya S.V."/>
            <person name="Vacek V."/>
            <person name="Brzon O."/>
            <person name="Soukal P."/>
            <person name="Eme L."/>
            <person name="Dacks J.B."/>
            <person name="Karnkowska A."/>
            <person name="Elias M."/>
            <person name="Hampl V."/>
        </authorList>
    </citation>
    <scope>NUCLEOTIDE SEQUENCE</scope>
    <source>
        <strain evidence="1">RCP-MX</strain>
    </source>
</reference>
<evidence type="ECO:0000313" key="1">
    <source>
        <dbReference type="EMBL" id="KAJ4461935.1"/>
    </source>
</evidence>
<accession>A0ABQ8US30</accession>
<protein>
    <submittedName>
        <fullName evidence="1">Uncharacterized protein</fullName>
    </submittedName>
</protein>
<name>A0ABQ8US30_9EUKA</name>
<proteinExistence type="predicted"/>
<evidence type="ECO:0000313" key="2">
    <source>
        <dbReference type="Proteomes" id="UP001141327"/>
    </source>
</evidence>
<gene>
    <name evidence="1" type="ORF">PAPYR_1635</name>
</gene>
<dbReference type="Proteomes" id="UP001141327">
    <property type="component" value="Unassembled WGS sequence"/>
</dbReference>